<evidence type="ECO:0000313" key="4">
    <source>
        <dbReference type="Proteomes" id="UP000186914"/>
    </source>
</evidence>
<proteinExistence type="predicted"/>
<gene>
    <name evidence="3" type="ORF">SAMN05421858_4718</name>
</gene>
<sequence>MNTHGLARATIFYTGIAGALTVGCLYLVAHSGLYMLIAMGAGILLVVLGGAASGPVSASAVGEAEGAGLSGVTEGMQLQPSMENFNTRAVLIFYGVGLILWSIVVLTVFRSGLQ</sequence>
<dbReference type="Pfam" id="PF26267">
    <property type="entry name" value="DUF8070"/>
    <property type="match status" value="1"/>
</dbReference>
<dbReference type="Proteomes" id="UP000186914">
    <property type="component" value="Unassembled WGS sequence"/>
</dbReference>
<keyword evidence="1" id="KW-1133">Transmembrane helix</keyword>
<keyword evidence="1" id="KW-0812">Transmembrane</keyword>
<name>A0A1N7F1L0_9EURY</name>
<keyword evidence="1" id="KW-0472">Membrane</keyword>
<evidence type="ECO:0000256" key="1">
    <source>
        <dbReference type="SAM" id="Phobius"/>
    </source>
</evidence>
<protein>
    <recommendedName>
        <fullName evidence="2">DUF8070 domain-containing protein</fullName>
    </recommendedName>
</protein>
<dbReference type="InterPro" id="IPR058383">
    <property type="entry name" value="DUF8070"/>
</dbReference>
<accession>A0A1N7F1L0</accession>
<reference evidence="4" key="1">
    <citation type="submission" date="2017-01" db="EMBL/GenBank/DDBJ databases">
        <authorList>
            <person name="Varghese N."/>
            <person name="Submissions S."/>
        </authorList>
    </citation>
    <scope>NUCLEOTIDE SEQUENCE [LARGE SCALE GENOMIC DNA]</scope>
    <source>
        <strain evidence="4">CGMCC 1.7737</strain>
    </source>
</reference>
<keyword evidence="4" id="KW-1185">Reference proteome</keyword>
<evidence type="ECO:0000259" key="2">
    <source>
        <dbReference type="Pfam" id="PF26267"/>
    </source>
</evidence>
<feature type="transmembrane region" description="Helical" evidence="1">
    <location>
        <begin position="33"/>
        <end position="52"/>
    </location>
</feature>
<feature type="transmembrane region" description="Helical" evidence="1">
    <location>
        <begin position="89"/>
        <end position="109"/>
    </location>
</feature>
<dbReference type="EMBL" id="FTNO01000007">
    <property type="protein sequence ID" value="SIR94207.1"/>
    <property type="molecule type" value="Genomic_DNA"/>
</dbReference>
<evidence type="ECO:0000313" key="3">
    <source>
        <dbReference type="EMBL" id="SIR94207.1"/>
    </source>
</evidence>
<feature type="transmembrane region" description="Helical" evidence="1">
    <location>
        <begin position="6"/>
        <end position="28"/>
    </location>
</feature>
<feature type="domain" description="DUF8070" evidence="2">
    <location>
        <begin position="1"/>
        <end position="114"/>
    </location>
</feature>
<organism evidence="3 4">
    <name type="scientific">Haladaptatus litoreus</name>
    <dbReference type="NCBI Taxonomy" id="553468"/>
    <lineage>
        <taxon>Archaea</taxon>
        <taxon>Methanobacteriati</taxon>
        <taxon>Methanobacteriota</taxon>
        <taxon>Stenosarchaea group</taxon>
        <taxon>Halobacteria</taxon>
        <taxon>Halobacteriales</taxon>
        <taxon>Haladaptataceae</taxon>
        <taxon>Haladaptatus</taxon>
    </lineage>
</organism>
<dbReference type="AlphaFoldDB" id="A0A1N7F1L0"/>